<evidence type="ECO:0000256" key="8">
    <source>
        <dbReference type="SAM" id="Phobius"/>
    </source>
</evidence>
<proteinExistence type="inferred from homology"/>
<accession>A0ABN8ASF9</accession>
<keyword evidence="8" id="KW-1133">Transmembrane helix</keyword>
<dbReference type="PANTHER" id="PTHR11315:SF0">
    <property type="entry name" value="FOLATE GAMMA-GLUTAMYL HYDROLASE"/>
    <property type="match status" value="1"/>
</dbReference>
<dbReference type="EMBL" id="OU963905">
    <property type="protein sequence ID" value="CAH0398721.1"/>
    <property type="molecule type" value="Genomic_DNA"/>
</dbReference>
<dbReference type="PROSITE" id="PS51273">
    <property type="entry name" value="GATASE_TYPE_1"/>
    <property type="match status" value="1"/>
</dbReference>
<dbReference type="EC" id="3.4.19.9" evidence="3 7"/>
<keyword evidence="4" id="KW-0964">Secreted</keyword>
<comment type="subcellular location">
    <subcellularLocation>
        <location evidence="1">Secreted</location>
        <location evidence="1">Extracellular space</location>
    </subcellularLocation>
</comment>
<evidence type="ECO:0000256" key="3">
    <source>
        <dbReference type="ARBA" id="ARBA00012886"/>
    </source>
</evidence>
<evidence type="ECO:0000256" key="2">
    <source>
        <dbReference type="ARBA" id="ARBA00011083"/>
    </source>
</evidence>
<dbReference type="Gene3D" id="3.40.50.880">
    <property type="match status" value="1"/>
</dbReference>
<protein>
    <recommendedName>
        <fullName evidence="3 7">folate gamma-glutamyl hydrolase</fullName>
        <ecNumber evidence="3 7">3.4.19.9</ecNumber>
    </recommendedName>
</protein>
<dbReference type="PANTHER" id="PTHR11315">
    <property type="entry name" value="PROTEASE FAMILY C26 GAMMA-GLUTAMYL HYDROLASE"/>
    <property type="match status" value="1"/>
</dbReference>
<sequence>MVKLKYTEYTRVYIIIEVLTIALMWCVGIEFASIIMIVYLKTVFVASAVFLFSCCDGETAIQSEHIKMNERPIIGILSQEQDYRLKDKYSQENFMSYISASYVKSVEASGARVLPIFIGKSRNYYKELMSKINGVLYPGGNTWFNQSDGYADAGQHIYEIAQEFNDAGDYFPLFGTCLGFELFVIMASGKDRPENRVHCVAIGNYPLMFTEDYRSSKLFNQISKKSADLLEKENSTVHHHQFCIVDENLERYNLTKDWRVSSHSMDNQGKKFISSIEHRRYPFYGVQFHPEKPAFEWNKKNKYLRSRDAIDAQRYFMDFFVEECKRNSHKFIDEKEETDSLIYNYKPYYTGAQGAYFTQCYFFEPQMGH</sequence>
<dbReference type="PROSITE" id="PS51275">
    <property type="entry name" value="PEPTIDASE_C26_GGH"/>
    <property type="match status" value="1"/>
</dbReference>
<evidence type="ECO:0000256" key="4">
    <source>
        <dbReference type="ARBA" id="ARBA00022525"/>
    </source>
</evidence>
<feature type="active site" description="Nucleophile" evidence="7">
    <location>
        <position position="177"/>
    </location>
</feature>
<keyword evidence="5" id="KW-0732">Signal</keyword>
<evidence type="ECO:0000256" key="7">
    <source>
        <dbReference type="PROSITE-ProRule" id="PRU00607"/>
    </source>
</evidence>
<dbReference type="Proteomes" id="UP001153292">
    <property type="component" value="Chromosome 12"/>
</dbReference>
<evidence type="ECO:0000313" key="9">
    <source>
        <dbReference type="EMBL" id="CAH0398721.1"/>
    </source>
</evidence>
<keyword evidence="8" id="KW-0812">Transmembrane</keyword>
<keyword evidence="6 7" id="KW-0378">Hydrolase</keyword>
<comment type="catalytic activity">
    <reaction evidence="7">
        <text>(6S)-5,6,7,8-tetrahydrofolyl-(gamma-L-Glu)(n) + (n-1) H2O = (6S)-5,6,7,8-tetrahydrofolate + (n-1) L-glutamate</text>
        <dbReference type="Rhea" id="RHEA:56784"/>
        <dbReference type="Rhea" id="RHEA-COMP:14738"/>
        <dbReference type="ChEBI" id="CHEBI:15377"/>
        <dbReference type="ChEBI" id="CHEBI:29985"/>
        <dbReference type="ChEBI" id="CHEBI:57453"/>
        <dbReference type="ChEBI" id="CHEBI:141005"/>
        <dbReference type="EC" id="3.4.19.9"/>
    </reaction>
</comment>
<gene>
    <name evidence="9" type="ORF">CHILSU_LOCUS1845</name>
</gene>
<evidence type="ECO:0000256" key="6">
    <source>
        <dbReference type="ARBA" id="ARBA00022801"/>
    </source>
</evidence>
<dbReference type="Pfam" id="PF07722">
    <property type="entry name" value="Peptidase_C26"/>
    <property type="match status" value="1"/>
</dbReference>
<reference evidence="9" key="1">
    <citation type="submission" date="2021-12" db="EMBL/GenBank/DDBJ databases">
        <authorList>
            <person name="King R."/>
        </authorList>
    </citation>
    <scope>NUCLEOTIDE SEQUENCE</scope>
</reference>
<name>A0ABN8ASF9_CHISP</name>
<evidence type="ECO:0000256" key="1">
    <source>
        <dbReference type="ARBA" id="ARBA00004239"/>
    </source>
</evidence>
<feature type="transmembrane region" description="Helical" evidence="8">
    <location>
        <begin position="12"/>
        <end position="40"/>
    </location>
</feature>
<evidence type="ECO:0000313" key="10">
    <source>
        <dbReference type="Proteomes" id="UP001153292"/>
    </source>
</evidence>
<feature type="active site" evidence="7">
    <location>
        <position position="289"/>
    </location>
</feature>
<keyword evidence="8" id="KW-0472">Membrane</keyword>
<organism evidence="9 10">
    <name type="scientific">Chilo suppressalis</name>
    <name type="common">Asiatic rice borer moth</name>
    <dbReference type="NCBI Taxonomy" id="168631"/>
    <lineage>
        <taxon>Eukaryota</taxon>
        <taxon>Metazoa</taxon>
        <taxon>Ecdysozoa</taxon>
        <taxon>Arthropoda</taxon>
        <taxon>Hexapoda</taxon>
        <taxon>Insecta</taxon>
        <taxon>Pterygota</taxon>
        <taxon>Neoptera</taxon>
        <taxon>Endopterygota</taxon>
        <taxon>Lepidoptera</taxon>
        <taxon>Glossata</taxon>
        <taxon>Ditrysia</taxon>
        <taxon>Pyraloidea</taxon>
        <taxon>Crambidae</taxon>
        <taxon>Crambinae</taxon>
        <taxon>Chilo</taxon>
    </lineage>
</organism>
<dbReference type="SUPFAM" id="SSF52317">
    <property type="entry name" value="Class I glutamine amidotransferase-like"/>
    <property type="match status" value="1"/>
</dbReference>
<dbReference type="InterPro" id="IPR011697">
    <property type="entry name" value="Peptidase_C26"/>
</dbReference>
<evidence type="ECO:0000256" key="5">
    <source>
        <dbReference type="ARBA" id="ARBA00022729"/>
    </source>
</evidence>
<dbReference type="InterPro" id="IPR015527">
    <property type="entry name" value="Pept_C26_g-glut_hydrolase"/>
</dbReference>
<keyword evidence="10" id="KW-1185">Reference proteome</keyword>
<dbReference type="InterPro" id="IPR029062">
    <property type="entry name" value="Class_I_gatase-like"/>
</dbReference>
<comment type="similarity">
    <text evidence="2">Belongs to the peptidase C26 family.</text>
</comment>